<dbReference type="Pfam" id="PF17109">
    <property type="entry name" value="Goodbye"/>
    <property type="match status" value="1"/>
</dbReference>
<dbReference type="Gene3D" id="1.25.40.10">
    <property type="entry name" value="Tetratricopeptide repeat domain"/>
    <property type="match status" value="1"/>
</dbReference>
<evidence type="ECO:0000256" key="1">
    <source>
        <dbReference type="ARBA" id="ARBA00022737"/>
    </source>
</evidence>
<sequence length="1200" mass="137364">MIRSWSERRASWSLNSSERLAVRASHLRWLADVSMLALPFHISCTPPNHSSWRPKTQDTAIYTRRQWKSLKKKTGTTFSEILKGYPTSFEDLAASVEQDLLKFEERRQKHKEVFKIARLTCAFALRACETGGALAANFVPWGRAIFCGAALFLKIPEDVSSHYDRLEEVLNILQGTLLVLPLQDKVITTEEGRTLLEKIFYDILQISIHLAKENRSRVRQAIQVAIRPSYSKFPKLTEKLRVDSEIIQEYATLDQLAKEKDREERKENEAIQSGQTILLSSEEANDRLDDMERTSVEGTGEWIRKEQPYQEWIRRTLPLLWIPGSPGTGKSYLAGSIVNHLRSTSKDGEFLVGYFPFSDARTDQSIDVFRYALRSVATYFSRMDRKYAEYTLKLLYSRDRESVSSLWRKLFKDYFTNGKQQVYLVFDGLDETKNSTRTEFLELLLDLPVNNESRTNISVLLVGRPHLTEEVKKYGRELPMGSILLESDKTRRNLRSFIEKGVQTNTFLFRSPPNLQREICDLIEQKSAGMFLWVKLVFETLKGERKTGRIRLSEDDLEKLTLILTWMYEAAEPMTLYEIEAIMKLASDDGSETLCLEDRLRETYASLISLTRDDGLSTSMLQARGHGSFAKTYGSIPGATKIVFNHAAIKEYLHGCATNVPKISNLKSNASYVILKTCVELFVHPGLGDRLIAEKHLYQYARRHWFSHLRNSRDLSVWMDTSERIHMVNLMATFLTDEDTIQEWAEDTKPAFFTIGTVRTIFEWVEAWSYTIYYELDEHTQAFCRQCWGVSPSMLLPSITVHTKEGLGKGTWNPRNSLAILAQFENLKNGQSSIIPVDVSQFTALEIIGVAERATSDRNSTWHCTLAQCLLALGHDEQAVNFFQEALHMDPSNMEARRGLALRYRNSGDFRASIKLEIENVTTACSTMHLDFPNPIALKMNIVFLHKYFTADYSQIEDLVEEIGEVIGLDRELHIQAFVRCKPMIAQEYCQLCIRDACAAGFRSEKSQSILRNLHYFCESTIEPLELKSKVRSAERSSIYLANLQRLTGNEEPVAKLIEPMLTTCIDMIKNGEHQNEAIMTITEILLALGRKPIAIEFLSYLHRLGKWLCRNCRTHCSPKKNVGLCEYCFACICSECQPERAISKGYCVKDHHPSLIVIKPRVKESKDTISFHGKRVSLTTAAVTLRKELGLANTKTLHM</sequence>
<dbReference type="InterPro" id="IPR011990">
    <property type="entry name" value="TPR-like_helical_dom_sf"/>
</dbReference>
<reference evidence="5" key="1">
    <citation type="journal article" date="2020" name="Stud. Mycol.">
        <title>101 Dothideomycetes genomes: a test case for predicting lifestyles and emergence of pathogens.</title>
        <authorList>
            <person name="Haridas S."/>
            <person name="Albert R."/>
            <person name="Binder M."/>
            <person name="Bloem J."/>
            <person name="Labutti K."/>
            <person name="Salamov A."/>
            <person name="Andreopoulos B."/>
            <person name="Baker S."/>
            <person name="Barry K."/>
            <person name="Bills G."/>
            <person name="Bluhm B."/>
            <person name="Cannon C."/>
            <person name="Castanera R."/>
            <person name="Culley D."/>
            <person name="Daum C."/>
            <person name="Ezra D."/>
            <person name="Gonzalez J."/>
            <person name="Henrissat B."/>
            <person name="Kuo A."/>
            <person name="Liang C."/>
            <person name="Lipzen A."/>
            <person name="Lutzoni F."/>
            <person name="Magnuson J."/>
            <person name="Mondo S."/>
            <person name="Nolan M."/>
            <person name="Ohm R."/>
            <person name="Pangilinan J."/>
            <person name="Park H.-J."/>
            <person name="Ramirez L."/>
            <person name="Alfaro M."/>
            <person name="Sun H."/>
            <person name="Tritt A."/>
            <person name="Yoshinaga Y."/>
            <person name="Zwiers L.-H."/>
            <person name="Turgeon B."/>
            <person name="Goodwin S."/>
            <person name="Spatafora J."/>
            <person name="Crous P."/>
            <person name="Grigoriev I."/>
        </authorList>
    </citation>
    <scope>NUCLEOTIDE SEQUENCE</scope>
    <source>
        <strain evidence="5">CBS 675.92</strain>
    </source>
</reference>
<proteinExistence type="predicted"/>
<dbReference type="InterPro" id="IPR027417">
    <property type="entry name" value="P-loop_NTPase"/>
</dbReference>
<feature type="domain" description="NACHT" evidence="4">
    <location>
        <begin position="318"/>
        <end position="465"/>
    </location>
</feature>
<dbReference type="SUPFAM" id="SSF52540">
    <property type="entry name" value="P-loop containing nucleoside triphosphate hydrolases"/>
    <property type="match status" value="1"/>
</dbReference>
<keyword evidence="3" id="KW-0175">Coiled coil</keyword>
<evidence type="ECO:0000259" key="4">
    <source>
        <dbReference type="PROSITE" id="PS50837"/>
    </source>
</evidence>
<dbReference type="InterPro" id="IPR007111">
    <property type="entry name" value="NACHT_NTPase"/>
</dbReference>
<dbReference type="AlphaFoldDB" id="A0A6A5TGD6"/>
<accession>A0A6A5TGD6</accession>
<protein>
    <recommendedName>
        <fullName evidence="4">NACHT domain-containing protein</fullName>
    </recommendedName>
</protein>
<gene>
    <name evidence="5" type="ORF">CC80DRAFT_509407</name>
</gene>
<dbReference type="SMART" id="SM00028">
    <property type="entry name" value="TPR"/>
    <property type="match status" value="1"/>
</dbReference>
<dbReference type="InterPro" id="IPR019734">
    <property type="entry name" value="TPR_rpt"/>
</dbReference>
<feature type="repeat" description="TPR" evidence="2">
    <location>
        <begin position="860"/>
        <end position="893"/>
    </location>
</feature>
<dbReference type="InterPro" id="IPR056884">
    <property type="entry name" value="NPHP3-like_N"/>
</dbReference>
<name>A0A6A5TGD6_9PLEO</name>
<evidence type="ECO:0000256" key="3">
    <source>
        <dbReference type="SAM" id="Coils"/>
    </source>
</evidence>
<keyword evidence="1" id="KW-0677">Repeat</keyword>
<dbReference type="Proteomes" id="UP000800035">
    <property type="component" value="Unassembled WGS sequence"/>
</dbReference>
<keyword evidence="2" id="KW-0802">TPR repeat</keyword>
<dbReference type="SUPFAM" id="SSF48452">
    <property type="entry name" value="TPR-like"/>
    <property type="match status" value="1"/>
</dbReference>
<dbReference type="OrthoDB" id="448455at2759"/>
<dbReference type="PANTHER" id="PTHR10039:SF17">
    <property type="entry name" value="FUNGAL STAND N-TERMINAL GOODBYE DOMAIN-CONTAINING PROTEIN-RELATED"/>
    <property type="match status" value="1"/>
</dbReference>
<evidence type="ECO:0000313" key="6">
    <source>
        <dbReference type="Proteomes" id="UP000800035"/>
    </source>
</evidence>
<dbReference type="InterPro" id="IPR031350">
    <property type="entry name" value="Goodbye_dom"/>
</dbReference>
<dbReference type="PANTHER" id="PTHR10039">
    <property type="entry name" value="AMELOGENIN"/>
    <property type="match status" value="1"/>
</dbReference>
<keyword evidence="6" id="KW-1185">Reference proteome</keyword>
<evidence type="ECO:0000256" key="2">
    <source>
        <dbReference type="PROSITE-ProRule" id="PRU00339"/>
    </source>
</evidence>
<dbReference type="Gene3D" id="3.40.50.300">
    <property type="entry name" value="P-loop containing nucleotide triphosphate hydrolases"/>
    <property type="match status" value="1"/>
</dbReference>
<evidence type="ECO:0000313" key="5">
    <source>
        <dbReference type="EMBL" id="KAF1950829.1"/>
    </source>
</evidence>
<dbReference type="Pfam" id="PF24883">
    <property type="entry name" value="NPHP3_N"/>
    <property type="match status" value="1"/>
</dbReference>
<dbReference type="PROSITE" id="PS50837">
    <property type="entry name" value="NACHT"/>
    <property type="match status" value="1"/>
</dbReference>
<dbReference type="EMBL" id="ML977022">
    <property type="protein sequence ID" value="KAF1950829.1"/>
    <property type="molecule type" value="Genomic_DNA"/>
</dbReference>
<dbReference type="PROSITE" id="PS50005">
    <property type="entry name" value="TPR"/>
    <property type="match status" value="1"/>
</dbReference>
<feature type="coiled-coil region" evidence="3">
    <location>
        <begin position="246"/>
        <end position="273"/>
    </location>
</feature>
<organism evidence="5 6">
    <name type="scientific">Byssothecium circinans</name>
    <dbReference type="NCBI Taxonomy" id="147558"/>
    <lineage>
        <taxon>Eukaryota</taxon>
        <taxon>Fungi</taxon>
        <taxon>Dikarya</taxon>
        <taxon>Ascomycota</taxon>
        <taxon>Pezizomycotina</taxon>
        <taxon>Dothideomycetes</taxon>
        <taxon>Pleosporomycetidae</taxon>
        <taxon>Pleosporales</taxon>
        <taxon>Massarineae</taxon>
        <taxon>Massarinaceae</taxon>
        <taxon>Byssothecium</taxon>
    </lineage>
</organism>